<gene>
    <name evidence="2" type="ORF">CMV_022529</name>
</gene>
<dbReference type="InterPro" id="IPR052929">
    <property type="entry name" value="RNase_H-like_EbsB-rel"/>
</dbReference>
<dbReference type="EMBL" id="JRKL02004749">
    <property type="protein sequence ID" value="KAF3951859.1"/>
    <property type="molecule type" value="Genomic_DNA"/>
</dbReference>
<evidence type="ECO:0008006" key="4">
    <source>
        <dbReference type="Google" id="ProtNLM"/>
    </source>
</evidence>
<protein>
    <recommendedName>
        <fullName evidence="4">RNase H type-1 domain-containing protein</fullName>
    </recommendedName>
</protein>
<evidence type="ECO:0000313" key="3">
    <source>
        <dbReference type="Proteomes" id="UP000737018"/>
    </source>
</evidence>
<feature type="region of interest" description="Disordered" evidence="1">
    <location>
        <begin position="193"/>
        <end position="212"/>
    </location>
</feature>
<dbReference type="PANTHER" id="PTHR47074:SF73">
    <property type="entry name" value="OS04G0448401 PROTEIN"/>
    <property type="match status" value="1"/>
</dbReference>
<name>A0A8J4QSD6_9ROSI</name>
<dbReference type="OrthoDB" id="1436613at2759"/>
<reference evidence="2" key="1">
    <citation type="submission" date="2020-03" db="EMBL/GenBank/DDBJ databases">
        <title>Castanea mollissima Vanexum genome sequencing.</title>
        <authorList>
            <person name="Staton M."/>
        </authorList>
    </citation>
    <scope>NUCLEOTIDE SEQUENCE</scope>
    <source>
        <tissue evidence="2">Leaf</tissue>
    </source>
</reference>
<accession>A0A8J4QSD6</accession>
<comment type="caution">
    <text evidence="2">The sequence shown here is derived from an EMBL/GenBank/DDBJ whole genome shotgun (WGS) entry which is preliminary data.</text>
</comment>
<keyword evidence="3" id="KW-1185">Reference proteome</keyword>
<evidence type="ECO:0000313" key="2">
    <source>
        <dbReference type="EMBL" id="KAF3951859.1"/>
    </source>
</evidence>
<dbReference type="Proteomes" id="UP000737018">
    <property type="component" value="Unassembled WGS sequence"/>
</dbReference>
<dbReference type="AlphaFoldDB" id="A0A8J4QSD6"/>
<proteinExistence type="predicted"/>
<evidence type="ECO:0000256" key="1">
    <source>
        <dbReference type="SAM" id="MobiDB-lite"/>
    </source>
</evidence>
<sequence length="227" mass="25456">MHILRNCEVIKQVWRNLGINSDDNTFFAADLLSWFTVNAKANAGNYRGQPHWSTIFLFAVWSIWLKRNAVVLHNKPFPIDLHFEVLQRVEEFYCAANWKAPTQSVHKPIRWEKPPTVWIKLNTDGSSSGDLGLAGGGGVFRNEEGEWILGYSRHIGITSDVSVKFPRSPLTLAKPISPPTSLIRHSHVAGETLLSNPPSTIPDPPKTDLVLDPPKTDLVAAFEDRSR</sequence>
<dbReference type="PANTHER" id="PTHR47074">
    <property type="entry name" value="BNAC02G40300D PROTEIN"/>
    <property type="match status" value="1"/>
</dbReference>
<organism evidence="2 3">
    <name type="scientific">Castanea mollissima</name>
    <name type="common">Chinese chestnut</name>
    <dbReference type="NCBI Taxonomy" id="60419"/>
    <lineage>
        <taxon>Eukaryota</taxon>
        <taxon>Viridiplantae</taxon>
        <taxon>Streptophyta</taxon>
        <taxon>Embryophyta</taxon>
        <taxon>Tracheophyta</taxon>
        <taxon>Spermatophyta</taxon>
        <taxon>Magnoliopsida</taxon>
        <taxon>eudicotyledons</taxon>
        <taxon>Gunneridae</taxon>
        <taxon>Pentapetalae</taxon>
        <taxon>rosids</taxon>
        <taxon>fabids</taxon>
        <taxon>Fagales</taxon>
        <taxon>Fagaceae</taxon>
        <taxon>Castanea</taxon>
    </lineage>
</organism>